<protein>
    <submittedName>
        <fullName evidence="2">Predicted protein</fullName>
    </submittedName>
</protein>
<evidence type="ECO:0000313" key="2">
    <source>
        <dbReference type="EMBL" id="EFH60061.1"/>
    </source>
</evidence>
<dbReference type="Proteomes" id="UP000008694">
    <property type="component" value="Unassembled WGS sequence"/>
</dbReference>
<reference evidence="3" key="1">
    <citation type="journal article" date="2011" name="Nat. Genet.">
        <title>The Arabidopsis lyrata genome sequence and the basis of rapid genome size change.</title>
        <authorList>
            <person name="Hu T.T."/>
            <person name="Pattyn P."/>
            <person name="Bakker E.G."/>
            <person name="Cao J."/>
            <person name="Cheng J.-F."/>
            <person name="Clark R.M."/>
            <person name="Fahlgren N."/>
            <person name="Fawcett J.A."/>
            <person name="Grimwood J."/>
            <person name="Gundlach H."/>
            <person name="Haberer G."/>
            <person name="Hollister J.D."/>
            <person name="Ossowski S."/>
            <person name="Ottilar R.P."/>
            <person name="Salamov A.A."/>
            <person name="Schneeberger K."/>
            <person name="Spannagl M."/>
            <person name="Wang X."/>
            <person name="Yang L."/>
            <person name="Nasrallah M.E."/>
            <person name="Bergelson J."/>
            <person name="Carrington J.C."/>
            <person name="Gaut B.S."/>
            <person name="Schmutz J."/>
            <person name="Mayer K.F.X."/>
            <person name="Van de Peer Y."/>
            <person name="Grigoriev I.V."/>
            <person name="Nordborg M."/>
            <person name="Weigel D."/>
            <person name="Guo Y.-L."/>
        </authorList>
    </citation>
    <scope>NUCLEOTIDE SEQUENCE [LARGE SCALE GENOMIC DNA]</scope>
    <source>
        <strain evidence="3">cv. MN47</strain>
    </source>
</reference>
<feature type="compositionally biased region" description="Low complexity" evidence="1">
    <location>
        <begin position="103"/>
        <end position="124"/>
    </location>
</feature>
<dbReference type="EMBL" id="GL348715">
    <property type="protein sequence ID" value="EFH60061.1"/>
    <property type="molecule type" value="Genomic_DNA"/>
</dbReference>
<accession>D7L039</accession>
<organism evidence="3">
    <name type="scientific">Arabidopsis lyrata subsp. lyrata</name>
    <name type="common">Lyre-leaved rock-cress</name>
    <dbReference type="NCBI Taxonomy" id="81972"/>
    <lineage>
        <taxon>Eukaryota</taxon>
        <taxon>Viridiplantae</taxon>
        <taxon>Streptophyta</taxon>
        <taxon>Embryophyta</taxon>
        <taxon>Tracheophyta</taxon>
        <taxon>Spermatophyta</taxon>
        <taxon>Magnoliopsida</taxon>
        <taxon>eudicotyledons</taxon>
        <taxon>Gunneridae</taxon>
        <taxon>Pentapetalae</taxon>
        <taxon>rosids</taxon>
        <taxon>malvids</taxon>
        <taxon>Brassicales</taxon>
        <taxon>Brassicaceae</taxon>
        <taxon>Camelineae</taxon>
        <taxon>Arabidopsis</taxon>
    </lineage>
</organism>
<dbReference type="Gramene" id="Al_scaffold_0003_3229">
    <property type="protein sequence ID" value="Al_scaffold_0003_3229"/>
    <property type="gene ID" value="Al_scaffold_0003_3229"/>
</dbReference>
<feature type="region of interest" description="Disordered" evidence="1">
    <location>
        <begin position="87"/>
        <end position="124"/>
    </location>
</feature>
<proteinExistence type="predicted"/>
<evidence type="ECO:0000313" key="3">
    <source>
        <dbReference type="Proteomes" id="UP000008694"/>
    </source>
</evidence>
<gene>
    <name evidence="2" type="ORF">ARALYDRAFT_674032</name>
</gene>
<dbReference type="HOGENOM" id="CLU_2007026_0_0_1"/>
<keyword evidence="3" id="KW-1185">Reference proteome</keyword>
<evidence type="ECO:0000256" key="1">
    <source>
        <dbReference type="SAM" id="MobiDB-lite"/>
    </source>
</evidence>
<sequence>MKRQVLVDKAGRKRSGRSYGERNLEERWRLGFGGREKENRMVLDVCDSSCSLHTCSWLRTVQEVEQEMNKKINEIVEQELKFAKENMKKSQSEEAMSEESQSEESLTVSVGEEEASVGVEKILC</sequence>
<name>D7L039_ARALL</name>
<dbReference type="AlphaFoldDB" id="D7L039"/>